<dbReference type="EMBL" id="PDLM01000007">
    <property type="protein sequence ID" value="RDW72840.1"/>
    <property type="molecule type" value="Genomic_DNA"/>
</dbReference>
<dbReference type="PROSITE" id="PS50011">
    <property type="entry name" value="PROTEIN_KINASE_DOM"/>
    <property type="match status" value="1"/>
</dbReference>
<dbReference type="STRING" id="1849047.A0A3D8RFV5"/>
<proteinExistence type="predicted"/>
<dbReference type="AlphaFoldDB" id="A0A3D8RFV5"/>
<dbReference type="OrthoDB" id="1911848at2759"/>
<dbReference type="Gene3D" id="1.10.510.10">
    <property type="entry name" value="Transferase(Phosphotransferase) domain 1"/>
    <property type="match status" value="1"/>
</dbReference>
<evidence type="ECO:0000313" key="3">
    <source>
        <dbReference type="Proteomes" id="UP000256645"/>
    </source>
</evidence>
<dbReference type="Proteomes" id="UP000256645">
    <property type="component" value="Unassembled WGS sequence"/>
</dbReference>
<name>A0A3D8RFV5_9HELO</name>
<feature type="domain" description="Protein kinase" evidence="1">
    <location>
        <begin position="138"/>
        <end position="488"/>
    </location>
</feature>
<organism evidence="2 3">
    <name type="scientific">Coleophoma cylindrospora</name>
    <dbReference type="NCBI Taxonomy" id="1849047"/>
    <lineage>
        <taxon>Eukaryota</taxon>
        <taxon>Fungi</taxon>
        <taxon>Dikarya</taxon>
        <taxon>Ascomycota</taxon>
        <taxon>Pezizomycotina</taxon>
        <taxon>Leotiomycetes</taxon>
        <taxon>Helotiales</taxon>
        <taxon>Dermateaceae</taxon>
        <taxon>Coleophoma</taxon>
    </lineage>
</organism>
<dbReference type="SUPFAM" id="SSF56112">
    <property type="entry name" value="Protein kinase-like (PK-like)"/>
    <property type="match status" value="1"/>
</dbReference>
<dbReference type="GO" id="GO:0004672">
    <property type="term" value="F:protein kinase activity"/>
    <property type="evidence" value="ECO:0007669"/>
    <property type="project" value="InterPro"/>
</dbReference>
<protein>
    <recommendedName>
        <fullName evidence="1">Protein kinase domain-containing protein</fullName>
    </recommendedName>
</protein>
<dbReference type="PANTHER" id="PTHR37542:SF3">
    <property type="entry name" value="PRION-INHIBITION AND PROPAGATION HELO DOMAIN-CONTAINING PROTEIN"/>
    <property type="match status" value="1"/>
</dbReference>
<reference evidence="2 3" key="1">
    <citation type="journal article" date="2018" name="IMA Fungus">
        <title>IMA Genome-F 9: Draft genome sequence of Annulohypoxylon stygium, Aspergillus mulundensis, Berkeleyomyces basicola (syn. Thielaviopsis basicola), Ceratocystis smalleyi, two Cercospora beticola strains, Coleophoma cylindrospora, Fusarium fracticaudum, Phialophora cf. hyalina, and Morchella septimelata.</title>
        <authorList>
            <person name="Wingfield B.D."/>
            <person name="Bills G.F."/>
            <person name="Dong Y."/>
            <person name="Huang W."/>
            <person name="Nel W.J."/>
            <person name="Swalarsk-Parry B.S."/>
            <person name="Vaghefi N."/>
            <person name="Wilken P.M."/>
            <person name="An Z."/>
            <person name="de Beer Z.W."/>
            <person name="De Vos L."/>
            <person name="Chen L."/>
            <person name="Duong T.A."/>
            <person name="Gao Y."/>
            <person name="Hammerbacher A."/>
            <person name="Kikkert J.R."/>
            <person name="Li Y."/>
            <person name="Li H."/>
            <person name="Li K."/>
            <person name="Li Q."/>
            <person name="Liu X."/>
            <person name="Ma X."/>
            <person name="Naidoo K."/>
            <person name="Pethybridge S.J."/>
            <person name="Sun J."/>
            <person name="Steenkamp E.T."/>
            <person name="van der Nest M.A."/>
            <person name="van Wyk S."/>
            <person name="Wingfield M.J."/>
            <person name="Xiong C."/>
            <person name="Yue Q."/>
            <person name="Zhang X."/>
        </authorList>
    </citation>
    <scope>NUCLEOTIDE SEQUENCE [LARGE SCALE GENOMIC DNA]</scope>
    <source>
        <strain evidence="2 3">BP6252</strain>
    </source>
</reference>
<evidence type="ECO:0000259" key="1">
    <source>
        <dbReference type="PROSITE" id="PS50011"/>
    </source>
</evidence>
<comment type="caution">
    <text evidence="2">The sequence shown here is derived from an EMBL/GenBank/DDBJ whole genome shotgun (WGS) entry which is preliminary data.</text>
</comment>
<dbReference type="InterPro" id="IPR011009">
    <property type="entry name" value="Kinase-like_dom_sf"/>
</dbReference>
<sequence length="508" mass="57611">MDIFATVVTASGFILQFLDACGAYSDEAKSLKTRLDWDIRVLEGIGDYFAQRQAQKVNHPLEPEDAALLERTAEYLDGFLSKVQKTSRKIESKGWLRNGINRAVWVKRRADLQNMQMEIFEWTKRFDVRVLGLPQEFRKVIPTANAGVEAKVPAVVKSNNRLQEFLALTSKAKQIRVENMLLANSDDLAAQITRRGDITFQPLRYETEQLIFASRRVPQGRNPGTPEFQNMVSDMGELAAALNCLDPAVDIRLLKVEYYFYHADSRQFLFAQKPPYPTTTMVTLEKMISGEPFPDIEAPLNERLKLAHKLAEAVFFLHTAGFLHKNITSSSVVALRQANVDAEELLPELDDAYLMGFDLIRGSEAITTQEGAVREVEEVRSIWDFDVFQHPDRLRGQDSPRYIKTYDVYSLGVILLEVGFWEPLETIAGALTREDPSGWAKVLSDLTPQISARAGERYQSLVAWCLDLKGDHIVKDTEFVQKVLDPLEDIVNALERENPLVYSVAHKE</sequence>
<keyword evidence="3" id="KW-1185">Reference proteome</keyword>
<dbReference type="PANTHER" id="PTHR37542">
    <property type="entry name" value="HELO DOMAIN-CONTAINING PROTEIN-RELATED"/>
    <property type="match status" value="1"/>
</dbReference>
<accession>A0A3D8RFV5</accession>
<gene>
    <name evidence="2" type="ORF">BP6252_06747</name>
</gene>
<dbReference type="GO" id="GO:0005524">
    <property type="term" value="F:ATP binding"/>
    <property type="evidence" value="ECO:0007669"/>
    <property type="project" value="InterPro"/>
</dbReference>
<dbReference type="InterPro" id="IPR000719">
    <property type="entry name" value="Prot_kinase_dom"/>
</dbReference>
<evidence type="ECO:0000313" key="2">
    <source>
        <dbReference type="EMBL" id="RDW72840.1"/>
    </source>
</evidence>